<dbReference type="Proteomes" id="UP000019109">
    <property type="component" value="Unassembled WGS sequence"/>
</dbReference>
<feature type="transmembrane region" description="Helical" evidence="1">
    <location>
        <begin position="156"/>
        <end position="173"/>
    </location>
</feature>
<feature type="transmembrane region" description="Helical" evidence="1">
    <location>
        <begin position="86"/>
        <end position="106"/>
    </location>
</feature>
<feature type="transmembrane region" description="Helical" evidence="1">
    <location>
        <begin position="126"/>
        <end position="144"/>
    </location>
</feature>
<accession>W4V1T2</accession>
<evidence type="ECO:0000313" key="3">
    <source>
        <dbReference type="EMBL" id="GAE87410.1"/>
    </source>
</evidence>
<keyword evidence="1" id="KW-0812">Transmembrane</keyword>
<dbReference type="Pfam" id="PF13490">
    <property type="entry name" value="zf-HC2"/>
    <property type="match status" value="1"/>
</dbReference>
<sequence>MNCELYKEYIMKYMDKVITEAEQIELDKHLEQCNACSMEFNQLKSIVTVLEEESVVEPPRDFENMVMKKINMLKIYHKKQDKKRALLSYSVLFSGFTATVLMFAVLYRESVLGLLLGMGMSEPLSYAVYGFLTRIHLMIVYAAYVIKNGKTAFSDFYYLLIGLNVIALISKMYEIKPVKATQKSELSLQTRKK</sequence>
<protein>
    <recommendedName>
        <fullName evidence="2">Putative zinc-finger domain-containing protein</fullName>
    </recommendedName>
</protein>
<name>W4V1T2_9FIRM</name>
<dbReference type="RefSeq" id="WP_038287197.1">
    <property type="nucleotide sequence ID" value="NZ_BAVR01000006.1"/>
</dbReference>
<feature type="domain" description="Putative zinc-finger" evidence="2">
    <location>
        <begin position="3"/>
        <end position="36"/>
    </location>
</feature>
<organism evidence="3 4">
    <name type="scientific">Acetivibrio straminisolvens JCM 21531</name>
    <dbReference type="NCBI Taxonomy" id="1294263"/>
    <lineage>
        <taxon>Bacteria</taxon>
        <taxon>Bacillati</taxon>
        <taxon>Bacillota</taxon>
        <taxon>Clostridia</taxon>
        <taxon>Eubacteriales</taxon>
        <taxon>Oscillospiraceae</taxon>
        <taxon>Acetivibrio</taxon>
    </lineage>
</organism>
<dbReference type="InterPro" id="IPR027383">
    <property type="entry name" value="Znf_put"/>
</dbReference>
<dbReference type="STRING" id="1294263.JCM21531_774"/>
<evidence type="ECO:0000259" key="2">
    <source>
        <dbReference type="Pfam" id="PF13490"/>
    </source>
</evidence>
<keyword evidence="4" id="KW-1185">Reference proteome</keyword>
<proteinExistence type="predicted"/>
<gene>
    <name evidence="3" type="ORF">JCM21531_774</name>
</gene>
<keyword evidence="1" id="KW-1133">Transmembrane helix</keyword>
<dbReference type="AlphaFoldDB" id="W4V1T2"/>
<reference evidence="3" key="1">
    <citation type="journal article" date="2014" name="Genome Announc.">
        <title>Draft Genome Sequence of Clostridium straminisolvens Strain JCM 21531T, Isolated from a Cellulose-Degrading Bacterial Community.</title>
        <authorList>
            <person name="Yuki M."/>
            <person name="Oshima K."/>
            <person name="Suda W."/>
            <person name="Sakamoto M."/>
            <person name="Kitamura K."/>
            <person name="Iida T."/>
            <person name="Hattori M."/>
            <person name="Ohkuma M."/>
        </authorList>
    </citation>
    <scope>NUCLEOTIDE SEQUENCE [LARGE SCALE GENOMIC DNA]</scope>
    <source>
        <strain evidence="3">JCM 21531</strain>
    </source>
</reference>
<comment type="caution">
    <text evidence="3">The sequence shown here is derived from an EMBL/GenBank/DDBJ whole genome shotgun (WGS) entry which is preliminary data.</text>
</comment>
<evidence type="ECO:0000313" key="4">
    <source>
        <dbReference type="Proteomes" id="UP000019109"/>
    </source>
</evidence>
<keyword evidence="1" id="KW-0472">Membrane</keyword>
<dbReference type="EMBL" id="BAVR01000006">
    <property type="protein sequence ID" value="GAE87410.1"/>
    <property type="molecule type" value="Genomic_DNA"/>
</dbReference>
<dbReference type="OrthoDB" id="9808253at2"/>
<evidence type="ECO:0000256" key="1">
    <source>
        <dbReference type="SAM" id="Phobius"/>
    </source>
</evidence>